<evidence type="ECO:0000313" key="4">
    <source>
        <dbReference type="Proteomes" id="UP000196710"/>
    </source>
</evidence>
<accession>A0A1Z2XQJ6</accession>
<dbReference type="InterPro" id="IPR010982">
    <property type="entry name" value="Lambda_DNA-bd_dom_sf"/>
</dbReference>
<proteinExistence type="predicted"/>
<evidence type="ECO:0000259" key="1">
    <source>
        <dbReference type="PROSITE" id="PS50943"/>
    </source>
</evidence>
<dbReference type="EMBL" id="CP065321">
    <property type="protein sequence ID" value="QQR29989.1"/>
    <property type="molecule type" value="Genomic_DNA"/>
</dbReference>
<dbReference type="GO" id="GO:0003677">
    <property type="term" value="F:DNA binding"/>
    <property type="evidence" value="ECO:0007669"/>
    <property type="project" value="InterPro"/>
</dbReference>
<dbReference type="Gene3D" id="1.10.260.40">
    <property type="entry name" value="lambda repressor-like DNA-binding domains"/>
    <property type="match status" value="1"/>
</dbReference>
<dbReference type="InterPro" id="IPR001387">
    <property type="entry name" value="Cro/C1-type_HTH"/>
</dbReference>
<dbReference type="EMBL" id="CP021422">
    <property type="protein sequence ID" value="ASB40712.1"/>
    <property type="molecule type" value="Genomic_DNA"/>
</dbReference>
<dbReference type="PROSITE" id="PS50943">
    <property type="entry name" value="HTH_CROC1"/>
    <property type="match status" value="1"/>
</dbReference>
<dbReference type="Proteomes" id="UP000596035">
    <property type="component" value="Chromosome"/>
</dbReference>
<reference evidence="2" key="1">
    <citation type="journal article" date="2017" name="Genome Announc.">
        <title>High-Quality Whole-Genome Sequences of the Oligo-Mouse-Microbiota Bacterial Community.</title>
        <authorList>
            <person name="Garzetti D."/>
            <person name="Brugiroux S."/>
            <person name="Bunk B."/>
            <person name="Pukall R."/>
            <person name="McCoy K.D."/>
            <person name="Macpherson A.J."/>
            <person name="Stecher B."/>
        </authorList>
    </citation>
    <scope>NUCLEOTIDE SEQUENCE</scope>
    <source>
        <strain evidence="2">KB18</strain>
    </source>
</reference>
<evidence type="ECO:0000313" key="3">
    <source>
        <dbReference type="EMBL" id="QQR29989.1"/>
    </source>
</evidence>
<reference evidence="3 5" key="3">
    <citation type="submission" date="2020-11" db="EMBL/GenBank/DDBJ databases">
        <title>Closed and high quality bacterial genomes of the OMM12 community.</title>
        <authorList>
            <person name="Marbouty M."/>
            <person name="Lamy-Besnier Q."/>
            <person name="Debarbieux L."/>
            <person name="Koszul R."/>
        </authorList>
    </citation>
    <scope>NUCLEOTIDE SEQUENCE [LARGE SCALE GENOMIC DNA]</scope>
    <source>
        <strain evidence="3 5">KB18</strain>
    </source>
</reference>
<organism evidence="3 5">
    <name type="scientific">Acutalibacter muris</name>
    <dbReference type="NCBI Taxonomy" id="1796620"/>
    <lineage>
        <taxon>Bacteria</taxon>
        <taxon>Bacillati</taxon>
        <taxon>Bacillota</taxon>
        <taxon>Clostridia</taxon>
        <taxon>Eubacteriales</taxon>
        <taxon>Acutalibacteraceae</taxon>
        <taxon>Acutalibacter</taxon>
    </lineage>
</organism>
<dbReference type="KEGG" id="amur:ADH66_08585"/>
<dbReference type="CDD" id="cd00093">
    <property type="entry name" value="HTH_XRE"/>
    <property type="match status" value="1"/>
</dbReference>
<sequence length="89" mass="9923">MRLRGQPLGTKNLIGARVENARRNQGMKQKELLAQLQVRGVDLNASGLSKLEGQIRYVTDTELLALSQILGVSVMWLLTGEERPQQHNS</sequence>
<dbReference type="SUPFAM" id="SSF47413">
    <property type="entry name" value="lambda repressor-like DNA-binding domains"/>
    <property type="match status" value="1"/>
</dbReference>
<evidence type="ECO:0000313" key="5">
    <source>
        <dbReference type="Proteomes" id="UP000596035"/>
    </source>
</evidence>
<protein>
    <submittedName>
        <fullName evidence="3">Helix-turn-helix domain-containing protein</fullName>
    </submittedName>
    <submittedName>
        <fullName evidence="2">Transcriptional regulator</fullName>
    </submittedName>
</protein>
<gene>
    <name evidence="2" type="ORF">ADH66_08585</name>
    <name evidence="3" type="ORF">I5Q82_18625</name>
</gene>
<dbReference type="AlphaFoldDB" id="A0A1Z2XQJ6"/>
<reference evidence="4" key="2">
    <citation type="submission" date="2017-05" db="EMBL/GenBank/DDBJ databases">
        <title>Improved OligoMM genomes.</title>
        <authorList>
            <person name="Garzetti D."/>
        </authorList>
    </citation>
    <scope>NUCLEOTIDE SEQUENCE [LARGE SCALE GENOMIC DNA]</scope>
    <source>
        <strain evidence="4">KB18</strain>
    </source>
</reference>
<feature type="domain" description="HTH cro/C1-type" evidence="1">
    <location>
        <begin position="18"/>
        <end position="77"/>
    </location>
</feature>
<evidence type="ECO:0000313" key="2">
    <source>
        <dbReference type="EMBL" id="ASB40712.1"/>
    </source>
</evidence>
<keyword evidence="4" id="KW-1185">Reference proteome</keyword>
<dbReference type="Proteomes" id="UP000196710">
    <property type="component" value="Chromosome"/>
</dbReference>
<name>A0A1Z2XQJ6_9FIRM</name>
<dbReference type="RefSeq" id="WP_066533496.1">
    <property type="nucleotide sequence ID" value="NZ_CAJTCQ010000003.1"/>
</dbReference>